<dbReference type="OrthoDB" id="1437217at2"/>
<keyword evidence="1" id="KW-0472">Membrane</keyword>
<dbReference type="RefSeq" id="WP_147157225.1">
    <property type="nucleotide sequence ID" value="NZ_BKAJ01000276.1"/>
</dbReference>
<gene>
    <name evidence="2" type="ORF">RSO01_91190</name>
</gene>
<dbReference type="NCBIfam" id="NF033632">
    <property type="entry name" value="SLATT_4"/>
    <property type="match status" value="1"/>
</dbReference>
<sequence>MRDSEYFEAKRFALQVLARAHAMNADKLERWHYWLGVPVVILTTIVGTTAFASLSDLGNTRVLIAVGTGALSVSAAVLAALQTFFAF</sequence>
<proteinExistence type="predicted"/>
<protein>
    <recommendedName>
        <fullName evidence="4">SMODS and SLOG-associating 2TM effector domain-containing protein</fullName>
    </recommendedName>
</protein>
<comment type="caution">
    <text evidence="2">The sequence shown here is derived from an EMBL/GenBank/DDBJ whole genome shotgun (WGS) entry which is preliminary data.</text>
</comment>
<keyword evidence="1" id="KW-1133">Transmembrane helix</keyword>
<evidence type="ECO:0000313" key="3">
    <source>
        <dbReference type="Proteomes" id="UP000321058"/>
    </source>
</evidence>
<organism evidence="2 3">
    <name type="scientific">Reyranella soli</name>
    <dbReference type="NCBI Taxonomy" id="1230389"/>
    <lineage>
        <taxon>Bacteria</taxon>
        <taxon>Pseudomonadati</taxon>
        <taxon>Pseudomonadota</taxon>
        <taxon>Alphaproteobacteria</taxon>
        <taxon>Hyphomicrobiales</taxon>
        <taxon>Reyranellaceae</taxon>
        <taxon>Reyranella</taxon>
    </lineage>
</organism>
<dbReference type="AlphaFoldDB" id="A0A512NSM6"/>
<dbReference type="Proteomes" id="UP000321058">
    <property type="component" value="Unassembled WGS sequence"/>
</dbReference>
<accession>A0A512NSM6</accession>
<name>A0A512NSM6_9HYPH</name>
<keyword evidence="1" id="KW-0812">Transmembrane</keyword>
<feature type="transmembrane region" description="Helical" evidence="1">
    <location>
        <begin position="33"/>
        <end position="55"/>
    </location>
</feature>
<reference evidence="2 3" key="1">
    <citation type="submission" date="2019-07" db="EMBL/GenBank/DDBJ databases">
        <title>Whole genome shotgun sequence of Reyranella soli NBRC 108950.</title>
        <authorList>
            <person name="Hosoyama A."/>
            <person name="Uohara A."/>
            <person name="Ohji S."/>
            <person name="Ichikawa N."/>
        </authorList>
    </citation>
    <scope>NUCLEOTIDE SEQUENCE [LARGE SCALE GENOMIC DNA]</scope>
    <source>
        <strain evidence="2 3">NBRC 108950</strain>
    </source>
</reference>
<feature type="transmembrane region" description="Helical" evidence="1">
    <location>
        <begin position="62"/>
        <end position="85"/>
    </location>
</feature>
<evidence type="ECO:0000256" key="1">
    <source>
        <dbReference type="SAM" id="Phobius"/>
    </source>
</evidence>
<evidence type="ECO:0000313" key="2">
    <source>
        <dbReference type="EMBL" id="GEP61953.1"/>
    </source>
</evidence>
<dbReference type="EMBL" id="BKAJ01000276">
    <property type="protein sequence ID" value="GEP61953.1"/>
    <property type="molecule type" value="Genomic_DNA"/>
</dbReference>
<keyword evidence="3" id="KW-1185">Reference proteome</keyword>
<evidence type="ECO:0008006" key="4">
    <source>
        <dbReference type="Google" id="ProtNLM"/>
    </source>
</evidence>